<feature type="compositionally biased region" description="Basic and acidic residues" evidence="5">
    <location>
        <begin position="332"/>
        <end position="394"/>
    </location>
</feature>
<dbReference type="Proteomes" id="UP000664940">
    <property type="component" value="Unassembled WGS sequence"/>
</dbReference>
<evidence type="ECO:0000259" key="6">
    <source>
        <dbReference type="Pfam" id="PF07807"/>
    </source>
</evidence>
<comment type="caution">
    <text evidence="8">The sequence shown here is derived from an EMBL/GenBank/DDBJ whole genome shotgun (WGS) entry which is preliminary data.</text>
</comment>
<comment type="subcellular location">
    <subcellularLocation>
        <location evidence="1">Nucleus</location>
    </subcellularLocation>
</comment>
<reference evidence="8 9" key="1">
    <citation type="journal article" date="2020" name="Nature">
        <title>Six reference-quality genomes reveal evolution of bat adaptations.</title>
        <authorList>
            <person name="Jebb D."/>
            <person name="Huang Z."/>
            <person name="Pippel M."/>
            <person name="Hughes G.M."/>
            <person name="Lavrichenko K."/>
            <person name="Devanna P."/>
            <person name="Winkler S."/>
            <person name="Jermiin L.S."/>
            <person name="Skirmuntt E.C."/>
            <person name="Katzourakis A."/>
            <person name="Burkitt-Gray L."/>
            <person name="Ray D.A."/>
            <person name="Sullivan K.A.M."/>
            <person name="Roscito J.G."/>
            <person name="Kirilenko B.M."/>
            <person name="Davalos L.M."/>
            <person name="Corthals A.P."/>
            <person name="Power M.L."/>
            <person name="Jones G."/>
            <person name="Ransome R.D."/>
            <person name="Dechmann D.K.N."/>
            <person name="Locatelli A.G."/>
            <person name="Puechmaille S.J."/>
            <person name="Fedrigo O."/>
            <person name="Jarvis E.D."/>
            <person name="Hiller M."/>
            <person name="Vernes S.C."/>
            <person name="Myers E.W."/>
            <person name="Teeling E.C."/>
        </authorList>
    </citation>
    <scope>NUCLEOTIDE SEQUENCE [LARGE SCALE GENOMIC DNA]</scope>
    <source>
        <strain evidence="8">Bat1K_MPI-CBG_1</strain>
    </source>
</reference>
<comment type="similarity">
    <text evidence="2">Belongs to the RED family.</text>
</comment>
<evidence type="ECO:0000313" key="9">
    <source>
        <dbReference type="Proteomes" id="UP000664940"/>
    </source>
</evidence>
<dbReference type="PANTHER" id="PTHR12765">
    <property type="entry name" value="RED PROTEIN IK FACTOR CYTOKINE IK"/>
    <property type="match status" value="1"/>
</dbReference>
<evidence type="ECO:0000256" key="1">
    <source>
        <dbReference type="ARBA" id="ARBA00004123"/>
    </source>
</evidence>
<feature type="region of interest" description="Disordered" evidence="5">
    <location>
        <begin position="181"/>
        <end position="205"/>
    </location>
</feature>
<evidence type="ECO:0000256" key="5">
    <source>
        <dbReference type="SAM" id="MobiDB-lite"/>
    </source>
</evidence>
<accession>A0A833YTF2</accession>
<feature type="compositionally biased region" description="Basic and acidic residues" evidence="5">
    <location>
        <begin position="304"/>
        <end position="313"/>
    </location>
</feature>
<gene>
    <name evidence="8" type="ORF">HJG60_006665</name>
</gene>
<dbReference type="Pfam" id="PF07808">
    <property type="entry name" value="RED_N"/>
    <property type="match status" value="1"/>
</dbReference>
<evidence type="ECO:0000256" key="2">
    <source>
        <dbReference type="ARBA" id="ARBA00006660"/>
    </source>
</evidence>
<evidence type="ECO:0000313" key="8">
    <source>
        <dbReference type="EMBL" id="KAF6081474.1"/>
    </source>
</evidence>
<feature type="compositionally biased region" description="Low complexity" evidence="5">
    <location>
        <begin position="42"/>
        <end position="53"/>
    </location>
</feature>
<dbReference type="InterPro" id="IPR039896">
    <property type="entry name" value="Red-like"/>
</dbReference>
<feature type="compositionally biased region" description="Basic residues" evidence="5">
    <location>
        <begin position="294"/>
        <end position="303"/>
    </location>
</feature>
<protein>
    <submittedName>
        <fullName evidence="8">IK cytokine</fullName>
    </submittedName>
</protein>
<dbReference type="EMBL" id="JABVXQ010000013">
    <property type="protein sequence ID" value="KAF6081474.1"/>
    <property type="molecule type" value="Genomic_DNA"/>
</dbReference>
<dbReference type="Pfam" id="PF07807">
    <property type="entry name" value="RED_C"/>
    <property type="match status" value="1"/>
</dbReference>
<keyword evidence="3" id="KW-0677">Repeat</keyword>
<feature type="domain" description="Protein RED C-terminal" evidence="6">
    <location>
        <begin position="410"/>
        <end position="515"/>
    </location>
</feature>
<dbReference type="InterPro" id="IPR012492">
    <property type="entry name" value="RED_C"/>
</dbReference>
<dbReference type="GO" id="GO:0005634">
    <property type="term" value="C:nucleus"/>
    <property type="evidence" value="ECO:0007669"/>
    <property type="project" value="UniProtKB-SubCell"/>
</dbReference>
<dbReference type="InterPro" id="IPR012916">
    <property type="entry name" value="RED_N"/>
</dbReference>
<organism evidence="8 9">
    <name type="scientific">Phyllostomus discolor</name>
    <name type="common">pale spear-nosed bat</name>
    <dbReference type="NCBI Taxonomy" id="89673"/>
    <lineage>
        <taxon>Eukaryota</taxon>
        <taxon>Metazoa</taxon>
        <taxon>Chordata</taxon>
        <taxon>Craniata</taxon>
        <taxon>Vertebrata</taxon>
        <taxon>Euteleostomi</taxon>
        <taxon>Mammalia</taxon>
        <taxon>Eutheria</taxon>
        <taxon>Laurasiatheria</taxon>
        <taxon>Chiroptera</taxon>
        <taxon>Yangochiroptera</taxon>
        <taxon>Phyllostomidae</taxon>
        <taxon>Phyllostominae</taxon>
        <taxon>Phyllostomus</taxon>
    </lineage>
</organism>
<dbReference type="AlphaFoldDB" id="A0A833YTF2"/>
<evidence type="ECO:0000256" key="3">
    <source>
        <dbReference type="ARBA" id="ARBA00022737"/>
    </source>
</evidence>
<feature type="compositionally biased region" description="Basic and acidic residues" evidence="5">
    <location>
        <begin position="16"/>
        <end position="25"/>
    </location>
</feature>
<name>A0A833YTF2_9CHIR</name>
<feature type="region of interest" description="Disordered" evidence="5">
    <location>
        <begin position="1"/>
        <end position="84"/>
    </location>
</feature>
<evidence type="ECO:0000256" key="4">
    <source>
        <dbReference type="ARBA" id="ARBA00023242"/>
    </source>
</evidence>
<feature type="domain" description="RED-like N-terminal" evidence="7">
    <location>
        <begin position="76"/>
        <end position="302"/>
    </location>
</feature>
<proteinExistence type="inferred from homology"/>
<feature type="region of interest" description="Disordered" evidence="5">
    <location>
        <begin position="294"/>
        <end position="394"/>
    </location>
</feature>
<sequence length="522" mass="61863">MPERDSEPFSNPLAPDGHDVDDPHSFHQSKLTNEDFRKLLMTPRAAPTSAPPSKSRHHEMPREYNEDEDPAARRRKKKSYYAKLRQQEIERERELAEKYRDRAKERRDGVNKDYEETELISTTANYRAVGPTAEADKSAAEKRRQLIQESKFLGGDMEHTHLVKGLDFALLQKVRAEIASKEKEEEELMEKPQKETKKDEDPENKIEFKTRLGRNVYRMLFKSKAYERNELFLPGRMAYVVDLDDEYADTDIPTTLIRSKADCPTMEAQTTLTTNDIVISKLTQILSYLRQGTRNKKLKKKDKGKLEEKKPPEADMNIFEDIGDYVPSTTKIPRDKERERYRERERDRERDRDRDRERERERDRERDREREEEKKRHSYFEKPKVDDEHMLKKPEDKKQLGDFFGMSNSYAECYPATMDDMAVDSDEEVDYSKMDQGNKKGPLGRWDFDTQEEYSEYMNNKEALPKAAFQYGIKMSEGRKTRRFKETNDKAELDRQWKKISAIIEKRKKMEADGVEVKRPKY</sequence>
<evidence type="ECO:0000259" key="7">
    <source>
        <dbReference type="Pfam" id="PF07808"/>
    </source>
</evidence>
<keyword evidence="4" id="KW-0539">Nucleus</keyword>